<dbReference type="InterPro" id="IPR036318">
    <property type="entry name" value="FAD-bd_PCMH-like_sf"/>
</dbReference>
<accession>I0YYB5</accession>
<evidence type="ECO:0000256" key="5">
    <source>
        <dbReference type="ARBA" id="ARBA00023002"/>
    </source>
</evidence>
<dbReference type="InterPro" id="IPR006094">
    <property type="entry name" value="Oxid_FAD_bind_N"/>
</dbReference>
<proteinExistence type="inferred from homology"/>
<dbReference type="GO" id="GO:0050660">
    <property type="term" value="F:flavin adenine dinucleotide binding"/>
    <property type="evidence" value="ECO:0007669"/>
    <property type="project" value="InterPro"/>
</dbReference>
<dbReference type="PANTHER" id="PTHR42973:SF39">
    <property type="entry name" value="FAD-BINDING PCMH-TYPE DOMAIN-CONTAINING PROTEIN"/>
    <property type="match status" value="1"/>
</dbReference>
<comment type="cofactor">
    <cofactor evidence="1">
        <name>FAD</name>
        <dbReference type="ChEBI" id="CHEBI:57692"/>
    </cofactor>
</comment>
<dbReference type="KEGG" id="csl:COCSUDRAFT_62920"/>
<sequence length="66" mass="6663">MGARSSAVFNETLPKGVMPVAGHSQHVGVAGFTLGGGYGWGSRYFGAATDNVLSMDVVTVGGCQDS</sequence>
<keyword evidence="8" id="KW-1185">Reference proteome</keyword>
<evidence type="ECO:0000256" key="1">
    <source>
        <dbReference type="ARBA" id="ARBA00001974"/>
    </source>
</evidence>
<dbReference type="RefSeq" id="XP_005647928.1">
    <property type="nucleotide sequence ID" value="XM_005647871.1"/>
</dbReference>
<reference evidence="7 8" key="1">
    <citation type="journal article" date="2012" name="Genome Biol.">
        <title>The genome of the polar eukaryotic microalga coccomyxa subellipsoidea reveals traits of cold adaptation.</title>
        <authorList>
            <person name="Blanc G."/>
            <person name="Agarkova I."/>
            <person name="Grimwood J."/>
            <person name="Kuo A."/>
            <person name="Brueggeman A."/>
            <person name="Dunigan D."/>
            <person name="Gurnon J."/>
            <person name="Ladunga I."/>
            <person name="Lindquist E."/>
            <person name="Lucas S."/>
            <person name="Pangilinan J."/>
            <person name="Proschold T."/>
            <person name="Salamov A."/>
            <person name="Schmutz J."/>
            <person name="Weeks D."/>
            <person name="Yamada T."/>
            <person name="Claverie J.M."/>
            <person name="Grigoriev I."/>
            <person name="Van Etten J."/>
            <person name="Lomsadze A."/>
            <person name="Borodovsky M."/>
        </authorList>
    </citation>
    <scope>NUCLEOTIDE SEQUENCE [LARGE SCALE GENOMIC DNA]</scope>
    <source>
        <strain evidence="7 8">C-169</strain>
    </source>
</reference>
<dbReference type="GeneID" id="17041376"/>
<dbReference type="Pfam" id="PF01565">
    <property type="entry name" value="FAD_binding_4"/>
    <property type="match status" value="1"/>
</dbReference>
<feature type="domain" description="FAD linked oxidase N-terminal" evidence="6">
    <location>
        <begin position="10"/>
        <end position="62"/>
    </location>
</feature>
<evidence type="ECO:0000313" key="8">
    <source>
        <dbReference type="Proteomes" id="UP000007264"/>
    </source>
</evidence>
<dbReference type="PANTHER" id="PTHR42973">
    <property type="entry name" value="BINDING OXIDOREDUCTASE, PUTATIVE (AFU_ORTHOLOGUE AFUA_1G17690)-RELATED"/>
    <property type="match status" value="1"/>
</dbReference>
<evidence type="ECO:0000256" key="3">
    <source>
        <dbReference type="ARBA" id="ARBA00022630"/>
    </source>
</evidence>
<evidence type="ECO:0000259" key="6">
    <source>
        <dbReference type="Pfam" id="PF01565"/>
    </source>
</evidence>
<keyword evidence="4" id="KW-0274">FAD</keyword>
<protein>
    <recommendedName>
        <fullName evidence="6">FAD linked oxidase N-terminal domain-containing protein</fullName>
    </recommendedName>
</protein>
<comment type="caution">
    <text evidence="7">The sequence shown here is derived from an EMBL/GenBank/DDBJ whole genome shotgun (WGS) entry which is preliminary data.</text>
</comment>
<gene>
    <name evidence="7" type="ORF">COCSUDRAFT_62920</name>
</gene>
<keyword evidence="5" id="KW-0560">Oxidoreductase</keyword>
<evidence type="ECO:0000256" key="4">
    <source>
        <dbReference type="ARBA" id="ARBA00022827"/>
    </source>
</evidence>
<dbReference type="AlphaFoldDB" id="I0YYB5"/>
<organism evidence="7 8">
    <name type="scientific">Coccomyxa subellipsoidea (strain C-169)</name>
    <name type="common">Green microalga</name>
    <dbReference type="NCBI Taxonomy" id="574566"/>
    <lineage>
        <taxon>Eukaryota</taxon>
        <taxon>Viridiplantae</taxon>
        <taxon>Chlorophyta</taxon>
        <taxon>core chlorophytes</taxon>
        <taxon>Trebouxiophyceae</taxon>
        <taxon>Trebouxiophyceae incertae sedis</taxon>
        <taxon>Coccomyxaceae</taxon>
        <taxon>Coccomyxa</taxon>
        <taxon>Coccomyxa subellipsoidea</taxon>
    </lineage>
</organism>
<evidence type="ECO:0000313" key="7">
    <source>
        <dbReference type="EMBL" id="EIE23384.1"/>
    </source>
</evidence>
<evidence type="ECO:0000256" key="2">
    <source>
        <dbReference type="ARBA" id="ARBA00005466"/>
    </source>
</evidence>
<name>I0YYB5_COCSC</name>
<dbReference type="InterPro" id="IPR016169">
    <property type="entry name" value="FAD-bd_PCMH_sub2"/>
</dbReference>
<dbReference type="InterPro" id="IPR050416">
    <property type="entry name" value="FAD-linked_Oxidoreductase"/>
</dbReference>
<dbReference type="GO" id="GO:0016491">
    <property type="term" value="F:oxidoreductase activity"/>
    <property type="evidence" value="ECO:0007669"/>
    <property type="project" value="UniProtKB-KW"/>
</dbReference>
<dbReference type="Gene3D" id="3.30.465.10">
    <property type="match status" value="1"/>
</dbReference>
<dbReference type="SUPFAM" id="SSF56176">
    <property type="entry name" value="FAD-binding/transporter-associated domain-like"/>
    <property type="match status" value="1"/>
</dbReference>
<comment type="similarity">
    <text evidence="2">Belongs to the oxygen-dependent FAD-linked oxidoreductase family.</text>
</comment>
<keyword evidence="3" id="KW-0285">Flavoprotein</keyword>
<dbReference type="Proteomes" id="UP000007264">
    <property type="component" value="Unassembled WGS sequence"/>
</dbReference>
<dbReference type="EMBL" id="AGSI01000007">
    <property type="protein sequence ID" value="EIE23384.1"/>
    <property type="molecule type" value="Genomic_DNA"/>
</dbReference>